<dbReference type="InterPro" id="IPR025846">
    <property type="entry name" value="TBL_N"/>
</dbReference>
<feature type="transmembrane region" description="Helical" evidence="8">
    <location>
        <begin position="20"/>
        <end position="38"/>
    </location>
</feature>
<evidence type="ECO:0000256" key="4">
    <source>
        <dbReference type="ARBA" id="ARBA00022968"/>
    </source>
</evidence>
<dbReference type="OrthoDB" id="630188at2759"/>
<feature type="domain" description="Trichome birefringence-like N-terminal" evidence="10">
    <location>
        <begin position="80"/>
        <end position="132"/>
    </location>
</feature>
<evidence type="ECO:0000259" key="9">
    <source>
        <dbReference type="Pfam" id="PF13839"/>
    </source>
</evidence>
<dbReference type="InterPro" id="IPR029962">
    <property type="entry name" value="TBL"/>
</dbReference>
<comment type="similarity">
    <text evidence="2">Belongs to the PC-esterase family. TBL subfamily.</text>
</comment>
<reference evidence="11 12" key="1">
    <citation type="submission" date="2020-10" db="EMBL/GenBank/DDBJ databases">
        <title>The Coptis chinensis genome and diversification of protoberbering-type alkaloids.</title>
        <authorList>
            <person name="Wang B."/>
            <person name="Shu S."/>
            <person name="Song C."/>
            <person name="Liu Y."/>
        </authorList>
    </citation>
    <scope>NUCLEOTIDE SEQUENCE [LARGE SCALE GENOMIC DNA]</scope>
    <source>
        <strain evidence="11">HL-2020</strain>
        <tissue evidence="11">Leaf</tissue>
    </source>
</reference>
<dbReference type="EMBL" id="JADFTS010000001">
    <property type="protein sequence ID" value="KAF9626349.1"/>
    <property type="molecule type" value="Genomic_DNA"/>
</dbReference>
<dbReference type="PANTHER" id="PTHR32285:SF57">
    <property type="entry name" value="XYLOGLUCAN O-ACETYLTRANSFERASE 1"/>
    <property type="match status" value="1"/>
</dbReference>
<name>A0A835MGJ5_9MAGN</name>
<evidence type="ECO:0008006" key="13">
    <source>
        <dbReference type="Google" id="ProtNLM"/>
    </source>
</evidence>
<organism evidence="11 12">
    <name type="scientific">Coptis chinensis</name>
    <dbReference type="NCBI Taxonomy" id="261450"/>
    <lineage>
        <taxon>Eukaryota</taxon>
        <taxon>Viridiplantae</taxon>
        <taxon>Streptophyta</taxon>
        <taxon>Embryophyta</taxon>
        <taxon>Tracheophyta</taxon>
        <taxon>Spermatophyta</taxon>
        <taxon>Magnoliopsida</taxon>
        <taxon>Ranunculales</taxon>
        <taxon>Ranunculaceae</taxon>
        <taxon>Coptidoideae</taxon>
        <taxon>Coptis</taxon>
    </lineage>
</organism>
<protein>
    <recommendedName>
        <fullName evidence="13">Trichome birefringence-like N-terminal domain-containing protein</fullName>
    </recommendedName>
</protein>
<keyword evidence="4" id="KW-0735">Signal-anchor</keyword>
<evidence type="ECO:0000256" key="7">
    <source>
        <dbReference type="SAM" id="MobiDB-lite"/>
    </source>
</evidence>
<evidence type="ECO:0000256" key="1">
    <source>
        <dbReference type="ARBA" id="ARBA00004167"/>
    </source>
</evidence>
<evidence type="ECO:0000256" key="3">
    <source>
        <dbReference type="ARBA" id="ARBA00022692"/>
    </source>
</evidence>
<evidence type="ECO:0000259" key="10">
    <source>
        <dbReference type="Pfam" id="PF14416"/>
    </source>
</evidence>
<dbReference type="PANTHER" id="PTHR32285">
    <property type="entry name" value="PROTEIN TRICHOME BIREFRINGENCE-LIKE 9-RELATED"/>
    <property type="match status" value="1"/>
</dbReference>
<sequence length="435" mass="50197">MGAKTPFKDQQSYSLTKKLVPYALYALVPLIFIRLYLYPIPITQSQRSQEEFHTNPISSTSSISTPSPVQEKRPKPKENQCDYFNGKWVHDKWGPLYNGTTCSTIKDGQNCITHGRPDMDYLYWRWRPKQCKLPRFNPSNFLQLVKNKHLVFIGDSMARNQLESLLCLLSSASLPDLVYANGEENKFRRWNFVSHNVNISVYWSPFLVKGIEKSNEFNYNKLLLDLVDEKWAADMDQFDMVVLSVGHWFLHPAVYYDKDVVLGCHYCPGMNYTEIGFYDVFRKAFKTTLKAIIDRRGSNAVDVFVTTFSPAHFEGEWDKAGACPKKEPFKEGEKIVEWMDAEMRKIEVEEVEKAKENAASIAGLRFEALDVTKLSIMRPDGHPGPYMNPFPFADGVKDRVQNDCVHWCLPGPIDTWNEIMLEMIKRLEGHSSRES</sequence>
<dbReference type="Pfam" id="PF13839">
    <property type="entry name" value="PC-Esterase"/>
    <property type="match status" value="1"/>
</dbReference>
<keyword evidence="5 8" id="KW-1133">Transmembrane helix</keyword>
<gene>
    <name evidence="11" type="ORF">IFM89_032198</name>
</gene>
<evidence type="ECO:0000256" key="2">
    <source>
        <dbReference type="ARBA" id="ARBA00007727"/>
    </source>
</evidence>
<dbReference type="Proteomes" id="UP000631114">
    <property type="component" value="Unassembled WGS sequence"/>
</dbReference>
<dbReference type="AlphaFoldDB" id="A0A835MGJ5"/>
<dbReference type="GO" id="GO:0005794">
    <property type="term" value="C:Golgi apparatus"/>
    <property type="evidence" value="ECO:0007669"/>
    <property type="project" value="TreeGrafter"/>
</dbReference>
<keyword evidence="12" id="KW-1185">Reference proteome</keyword>
<dbReference type="GO" id="GO:0016413">
    <property type="term" value="F:O-acetyltransferase activity"/>
    <property type="evidence" value="ECO:0007669"/>
    <property type="project" value="InterPro"/>
</dbReference>
<keyword evidence="3 8" id="KW-0812">Transmembrane</keyword>
<comment type="subcellular location">
    <subcellularLocation>
        <location evidence="1">Membrane</location>
        <topology evidence="1">Single-pass membrane protein</topology>
    </subcellularLocation>
</comment>
<evidence type="ECO:0000256" key="8">
    <source>
        <dbReference type="SAM" id="Phobius"/>
    </source>
</evidence>
<proteinExistence type="inferred from homology"/>
<dbReference type="InterPro" id="IPR026057">
    <property type="entry name" value="TBL_C"/>
</dbReference>
<accession>A0A835MGJ5</accession>
<keyword evidence="6 8" id="KW-0472">Membrane</keyword>
<feature type="compositionally biased region" description="Low complexity" evidence="7">
    <location>
        <begin position="56"/>
        <end position="68"/>
    </location>
</feature>
<dbReference type="Pfam" id="PF14416">
    <property type="entry name" value="PMR5N"/>
    <property type="match status" value="1"/>
</dbReference>
<comment type="caution">
    <text evidence="11">The sequence shown here is derived from an EMBL/GenBank/DDBJ whole genome shotgun (WGS) entry which is preliminary data.</text>
</comment>
<feature type="domain" description="Trichome birefringence-like C-terminal" evidence="9">
    <location>
        <begin position="133"/>
        <end position="423"/>
    </location>
</feature>
<feature type="region of interest" description="Disordered" evidence="7">
    <location>
        <begin position="49"/>
        <end position="78"/>
    </location>
</feature>
<evidence type="ECO:0000313" key="11">
    <source>
        <dbReference type="EMBL" id="KAF9626349.1"/>
    </source>
</evidence>
<evidence type="ECO:0000256" key="5">
    <source>
        <dbReference type="ARBA" id="ARBA00022989"/>
    </source>
</evidence>
<dbReference type="GO" id="GO:0016020">
    <property type="term" value="C:membrane"/>
    <property type="evidence" value="ECO:0007669"/>
    <property type="project" value="UniProtKB-SubCell"/>
</dbReference>
<evidence type="ECO:0000313" key="12">
    <source>
        <dbReference type="Proteomes" id="UP000631114"/>
    </source>
</evidence>
<evidence type="ECO:0000256" key="6">
    <source>
        <dbReference type="ARBA" id="ARBA00023136"/>
    </source>
</evidence>